<feature type="transmembrane region" description="Helical" evidence="5">
    <location>
        <begin position="123"/>
        <end position="144"/>
    </location>
</feature>
<feature type="transmembrane region" description="Helical" evidence="5">
    <location>
        <begin position="317"/>
        <end position="333"/>
    </location>
</feature>
<sequence>MRVGFGRLFSRRTIGKDAVSGLVLGVEAVPDGLAAGLLAGINPLAGLYAYLFGMIGAAFFTSSTFMAVQATGAMALIVSDSDLQSRADPDRALYTLAIMTGIVMIIAGLFGGGRLVRFVPTPVMTGFVTAVGVNIVLGQLSNFTGFASEGSNRLFKLVDLLLHIPQWSAAAVAVGLVAIGLIYLFRLTPVGSLGLVIAVVIGSGFAALLNVWVAEPVVLLDDIVDVPNGLPAPVLPNLDDVLFLLLPALSLAFVGLVQGAAVSAGLPTADGRPADSSRDFVGQGAGNLVAGIFQGMPVGGSMSGSSLIVQAGAKTRLAFVFAGIVMTLVVFFASDLVSYIAMPALAGLLIVVGIGAVKPSRIYSVVKSGPLPTAIMAVTFGLTLVIPLQYAVLVGVGLGIILFVAQQSNRVRVRQVHVLEQGRMRESAPPARIEAGQVVVLQPYGSLFFASAPVFDSQLPTVDEGSRGATVIIRLRGTDQIGLSLIDVLRRFAGELRAVEGALVLVISEKLVYDQVVASGLRDELGAANVYRSTEWVGETVRQAYADALSRTRS</sequence>
<dbReference type="Gene3D" id="3.30.750.24">
    <property type="entry name" value="STAS domain"/>
    <property type="match status" value="1"/>
</dbReference>
<dbReference type="InterPro" id="IPR036513">
    <property type="entry name" value="STAS_dom_sf"/>
</dbReference>
<dbReference type="InterPro" id="IPR011547">
    <property type="entry name" value="SLC26A/SulP_dom"/>
</dbReference>
<keyword evidence="2 5" id="KW-0812">Transmembrane</keyword>
<keyword evidence="4 5" id="KW-0472">Membrane</keyword>
<dbReference type="Pfam" id="PF01740">
    <property type="entry name" value="STAS"/>
    <property type="match status" value="1"/>
</dbReference>
<proteinExistence type="predicted"/>
<feature type="transmembrane region" description="Helical" evidence="5">
    <location>
        <begin position="378"/>
        <end position="405"/>
    </location>
</feature>
<dbReference type="InterPro" id="IPR002645">
    <property type="entry name" value="STAS_dom"/>
</dbReference>
<feature type="transmembrane region" description="Helical" evidence="5">
    <location>
        <begin position="91"/>
        <end position="111"/>
    </location>
</feature>
<feature type="transmembrane region" description="Helical" evidence="5">
    <location>
        <begin position="339"/>
        <end position="357"/>
    </location>
</feature>
<evidence type="ECO:0000256" key="5">
    <source>
        <dbReference type="SAM" id="Phobius"/>
    </source>
</evidence>
<evidence type="ECO:0000256" key="2">
    <source>
        <dbReference type="ARBA" id="ARBA00022692"/>
    </source>
</evidence>
<dbReference type="RefSeq" id="WP_344050468.1">
    <property type="nucleotide sequence ID" value="NZ_BAAAPK010000001.1"/>
</dbReference>
<name>A0ABN2FWA7_9MICO</name>
<feature type="transmembrane region" description="Helical" evidence="5">
    <location>
        <begin position="164"/>
        <end position="185"/>
    </location>
</feature>
<keyword evidence="3 5" id="KW-1133">Transmembrane helix</keyword>
<evidence type="ECO:0000256" key="1">
    <source>
        <dbReference type="ARBA" id="ARBA00004141"/>
    </source>
</evidence>
<dbReference type="PANTHER" id="PTHR11814">
    <property type="entry name" value="SULFATE TRANSPORTER"/>
    <property type="match status" value="1"/>
</dbReference>
<evidence type="ECO:0000313" key="8">
    <source>
        <dbReference type="Proteomes" id="UP001500596"/>
    </source>
</evidence>
<dbReference type="Pfam" id="PF00916">
    <property type="entry name" value="Sulfate_transp"/>
    <property type="match status" value="1"/>
</dbReference>
<feature type="transmembrane region" description="Helical" evidence="5">
    <location>
        <begin position="58"/>
        <end position="79"/>
    </location>
</feature>
<accession>A0ABN2FWA7</accession>
<protein>
    <submittedName>
        <fullName evidence="7">SulP family inorganic anion transporter</fullName>
    </submittedName>
</protein>
<dbReference type="Proteomes" id="UP001500596">
    <property type="component" value="Unassembled WGS sequence"/>
</dbReference>
<organism evidence="7 8">
    <name type="scientific">Microbacterium lacus</name>
    <dbReference type="NCBI Taxonomy" id="415217"/>
    <lineage>
        <taxon>Bacteria</taxon>
        <taxon>Bacillati</taxon>
        <taxon>Actinomycetota</taxon>
        <taxon>Actinomycetes</taxon>
        <taxon>Micrococcales</taxon>
        <taxon>Microbacteriaceae</taxon>
        <taxon>Microbacterium</taxon>
    </lineage>
</organism>
<feature type="transmembrane region" description="Helical" evidence="5">
    <location>
        <begin position="192"/>
        <end position="213"/>
    </location>
</feature>
<dbReference type="SUPFAM" id="SSF52091">
    <property type="entry name" value="SpoIIaa-like"/>
    <property type="match status" value="1"/>
</dbReference>
<feature type="domain" description="STAS" evidence="6">
    <location>
        <begin position="438"/>
        <end position="548"/>
    </location>
</feature>
<gene>
    <name evidence="7" type="ORF">GCM10009807_00760</name>
</gene>
<comment type="caution">
    <text evidence="7">The sequence shown here is derived from an EMBL/GenBank/DDBJ whole genome shotgun (WGS) entry which is preliminary data.</text>
</comment>
<evidence type="ECO:0000256" key="4">
    <source>
        <dbReference type="ARBA" id="ARBA00023136"/>
    </source>
</evidence>
<evidence type="ECO:0000313" key="7">
    <source>
        <dbReference type="EMBL" id="GAA1660872.1"/>
    </source>
</evidence>
<dbReference type="InterPro" id="IPR001902">
    <property type="entry name" value="SLC26A/SulP_fam"/>
</dbReference>
<evidence type="ECO:0000256" key="3">
    <source>
        <dbReference type="ARBA" id="ARBA00022989"/>
    </source>
</evidence>
<dbReference type="EMBL" id="BAAAPK010000001">
    <property type="protein sequence ID" value="GAA1660872.1"/>
    <property type="molecule type" value="Genomic_DNA"/>
</dbReference>
<keyword evidence="8" id="KW-1185">Reference proteome</keyword>
<reference evidence="7 8" key="1">
    <citation type="journal article" date="2019" name="Int. J. Syst. Evol. Microbiol.">
        <title>The Global Catalogue of Microorganisms (GCM) 10K type strain sequencing project: providing services to taxonomists for standard genome sequencing and annotation.</title>
        <authorList>
            <consortium name="The Broad Institute Genomics Platform"/>
            <consortium name="The Broad Institute Genome Sequencing Center for Infectious Disease"/>
            <person name="Wu L."/>
            <person name="Ma J."/>
        </authorList>
    </citation>
    <scope>NUCLEOTIDE SEQUENCE [LARGE SCALE GENOMIC DNA]</scope>
    <source>
        <strain evidence="7 8">JCM 15575</strain>
    </source>
</reference>
<comment type="subcellular location">
    <subcellularLocation>
        <location evidence="1">Membrane</location>
        <topology evidence="1">Multi-pass membrane protein</topology>
    </subcellularLocation>
</comment>
<dbReference type="PROSITE" id="PS50801">
    <property type="entry name" value="STAS"/>
    <property type="match status" value="1"/>
</dbReference>
<feature type="transmembrane region" description="Helical" evidence="5">
    <location>
        <begin position="241"/>
        <end position="262"/>
    </location>
</feature>
<evidence type="ECO:0000259" key="6">
    <source>
        <dbReference type="PROSITE" id="PS50801"/>
    </source>
</evidence>